<comment type="caution">
    <text evidence="1">The sequence shown here is derived from an EMBL/GenBank/DDBJ whole genome shotgun (WGS) entry which is preliminary data.</text>
</comment>
<dbReference type="Proteomes" id="UP000243217">
    <property type="component" value="Unassembled WGS sequence"/>
</dbReference>
<dbReference type="OrthoDB" id="10449596at2759"/>
<name>A0A1V9ZYD5_9STRA</name>
<evidence type="ECO:0000313" key="1">
    <source>
        <dbReference type="EMBL" id="OQS03007.1"/>
    </source>
</evidence>
<accession>A0A1V9ZYD5</accession>
<proteinExistence type="predicted"/>
<protein>
    <submittedName>
        <fullName evidence="1">Uncharacterized protein</fullName>
    </submittedName>
</protein>
<dbReference type="EMBL" id="JNBS01001045">
    <property type="protein sequence ID" value="OQS03007.1"/>
    <property type="molecule type" value="Genomic_DNA"/>
</dbReference>
<reference evidence="1 2" key="1">
    <citation type="journal article" date="2014" name="Genome Biol. Evol.">
        <title>The secreted proteins of Achlya hypogyna and Thraustotheca clavata identify the ancestral oomycete secretome and reveal gene acquisitions by horizontal gene transfer.</title>
        <authorList>
            <person name="Misner I."/>
            <person name="Blouin N."/>
            <person name="Leonard G."/>
            <person name="Richards T.A."/>
            <person name="Lane C.E."/>
        </authorList>
    </citation>
    <scope>NUCLEOTIDE SEQUENCE [LARGE SCALE GENOMIC DNA]</scope>
    <source>
        <strain evidence="1 2">ATCC 34112</strain>
    </source>
</reference>
<gene>
    <name evidence="1" type="ORF">THRCLA_21272</name>
</gene>
<evidence type="ECO:0000313" key="2">
    <source>
        <dbReference type="Proteomes" id="UP000243217"/>
    </source>
</evidence>
<keyword evidence="2" id="KW-1185">Reference proteome</keyword>
<organism evidence="1 2">
    <name type="scientific">Thraustotheca clavata</name>
    <dbReference type="NCBI Taxonomy" id="74557"/>
    <lineage>
        <taxon>Eukaryota</taxon>
        <taxon>Sar</taxon>
        <taxon>Stramenopiles</taxon>
        <taxon>Oomycota</taxon>
        <taxon>Saprolegniomycetes</taxon>
        <taxon>Saprolegniales</taxon>
        <taxon>Achlyaceae</taxon>
        <taxon>Thraustotheca</taxon>
    </lineage>
</organism>
<sequence length="79" mass="9042">MFHMRQVVKRSARYIRRHPTSCNRMLLNDVKSSGFGRRALTMAPRIGAVAIMDVIDAIRSHDVDQVSLMYHSLVDDDGR</sequence>
<dbReference type="AlphaFoldDB" id="A0A1V9ZYD5"/>